<dbReference type="Gene3D" id="3.40.50.1820">
    <property type="entry name" value="alpha/beta hydrolase"/>
    <property type="match status" value="1"/>
</dbReference>
<evidence type="ECO:0000313" key="4">
    <source>
        <dbReference type="Proteomes" id="UP000813444"/>
    </source>
</evidence>
<dbReference type="Proteomes" id="UP000813444">
    <property type="component" value="Unassembled WGS sequence"/>
</dbReference>
<feature type="chain" id="PRO_5035440538" evidence="1">
    <location>
        <begin position="18"/>
        <end position="378"/>
    </location>
</feature>
<evidence type="ECO:0000256" key="1">
    <source>
        <dbReference type="SAM" id="SignalP"/>
    </source>
</evidence>
<sequence>MHLSLLLLVPLLPGSLARVCQNLTIPISISSQNTIFNLQPPSTEIQVTDFFLKATFQGHDYSADIKRGYTTISGNYSIRATFCHPDTGPTRALQILTHGIGFDRSYWDFPFHNYNYSYVDRAVDRGFSTFTWDRPGIGESSRGDPISEMQAALELAALVELTRRLRAGSISPHVPCGFDAFIHVGHSFGSILTHALAGTHPRLSQALVLTGYTQVPSFMPYFSLGGGFAPVSSIPALASAGYPVGYVAPRTSIGVHTNYFAPGDFDPDMLREVYERGQPAAPGELLTLGEGAGVPSSFAGPVLAITGEHDTPFCGGNCYGTSVINDRAANLVQDMATAFPNASAFNATVVPGAGHGLNFGYSHALAYDTILSFLENHV</sequence>
<dbReference type="EMBL" id="JAGPNK010000001">
    <property type="protein sequence ID" value="KAH7329470.1"/>
    <property type="molecule type" value="Genomic_DNA"/>
</dbReference>
<dbReference type="OrthoDB" id="190201at2759"/>
<gene>
    <name evidence="3" type="ORF">B0I35DRAFT_404690</name>
</gene>
<dbReference type="AlphaFoldDB" id="A0A8K0T624"/>
<reference evidence="3" key="1">
    <citation type="journal article" date="2021" name="Nat. Commun.">
        <title>Genetic determinants of endophytism in the Arabidopsis root mycobiome.</title>
        <authorList>
            <person name="Mesny F."/>
            <person name="Miyauchi S."/>
            <person name="Thiergart T."/>
            <person name="Pickel B."/>
            <person name="Atanasova L."/>
            <person name="Karlsson M."/>
            <person name="Huettel B."/>
            <person name="Barry K.W."/>
            <person name="Haridas S."/>
            <person name="Chen C."/>
            <person name="Bauer D."/>
            <person name="Andreopoulos W."/>
            <person name="Pangilinan J."/>
            <person name="LaButti K."/>
            <person name="Riley R."/>
            <person name="Lipzen A."/>
            <person name="Clum A."/>
            <person name="Drula E."/>
            <person name="Henrissat B."/>
            <person name="Kohler A."/>
            <person name="Grigoriev I.V."/>
            <person name="Martin F.M."/>
            <person name="Hacquard S."/>
        </authorList>
    </citation>
    <scope>NUCLEOTIDE SEQUENCE</scope>
    <source>
        <strain evidence="3">MPI-CAGE-CH-0235</strain>
    </source>
</reference>
<dbReference type="InterPro" id="IPR029058">
    <property type="entry name" value="AB_hydrolase_fold"/>
</dbReference>
<comment type="caution">
    <text evidence="3">The sequence shown here is derived from an EMBL/GenBank/DDBJ whole genome shotgun (WGS) entry which is preliminary data.</text>
</comment>
<dbReference type="GO" id="GO:0016787">
    <property type="term" value="F:hydrolase activity"/>
    <property type="evidence" value="ECO:0007669"/>
    <property type="project" value="UniProtKB-KW"/>
</dbReference>
<name>A0A8K0T624_9HYPO</name>
<evidence type="ECO:0000259" key="2">
    <source>
        <dbReference type="Pfam" id="PF12697"/>
    </source>
</evidence>
<feature type="domain" description="AB hydrolase-1" evidence="2">
    <location>
        <begin position="95"/>
        <end position="359"/>
    </location>
</feature>
<keyword evidence="4" id="KW-1185">Reference proteome</keyword>
<dbReference type="Pfam" id="PF12697">
    <property type="entry name" value="Abhydrolase_6"/>
    <property type="match status" value="1"/>
</dbReference>
<proteinExistence type="predicted"/>
<accession>A0A8K0T624</accession>
<evidence type="ECO:0000313" key="3">
    <source>
        <dbReference type="EMBL" id="KAH7329470.1"/>
    </source>
</evidence>
<protein>
    <submittedName>
        <fullName evidence="3">Alpha/Beta hydrolase protein</fullName>
    </submittedName>
</protein>
<organism evidence="3 4">
    <name type="scientific">Stachybotrys elegans</name>
    <dbReference type="NCBI Taxonomy" id="80388"/>
    <lineage>
        <taxon>Eukaryota</taxon>
        <taxon>Fungi</taxon>
        <taxon>Dikarya</taxon>
        <taxon>Ascomycota</taxon>
        <taxon>Pezizomycotina</taxon>
        <taxon>Sordariomycetes</taxon>
        <taxon>Hypocreomycetidae</taxon>
        <taxon>Hypocreales</taxon>
        <taxon>Stachybotryaceae</taxon>
        <taxon>Stachybotrys</taxon>
    </lineage>
</organism>
<keyword evidence="1" id="KW-0732">Signal</keyword>
<dbReference type="SUPFAM" id="SSF53474">
    <property type="entry name" value="alpha/beta-Hydrolases"/>
    <property type="match status" value="1"/>
</dbReference>
<keyword evidence="3" id="KW-0378">Hydrolase</keyword>
<feature type="signal peptide" evidence="1">
    <location>
        <begin position="1"/>
        <end position="17"/>
    </location>
</feature>
<dbReference type="InterPro" id="IPR000073">
    <property type="entry name" value="AB_hydrolase_1"/>
</dbReference>